<dbReference type="EMBL" id="JBIASD010000036">
    <property type="protein sequence ID" value="MFF3670847.1"/>
    <property type="molecule type" value="Genomic_DNA"/>
</dbReference>
<evidence type="ECO:0000313" key="12">
    <source>
        <dbReference type="EMBL" id="MFF3670847.1"/>
    </source>
</evidence>
<comment type="caution">
    <text evidence="12">The sequence shown here is derived from an EMBL/GenBank/DDBJ whole genome shotgun (WGS) entry which is preliminary data.</text>
</comment>
<sequence length="482" mass="52129">MPALILGTPDPAASAEITLRTLAAARGLRIGSAVSDSALEKDSGYQDKLKYEFNSVTPENAMKWANLEATRGKPTWEKADAIVDFAVRNGQTVRGHTLVWHRSLPTWITDGTLSTAELRDALKQHIQGTMKRYAGRVSVWDVVNEAFNEDGTLRPSIWLERLGSGYIADAFRWAHEADPSAKLYINDFDAEWATPKRDALYKLVRDLRAQGVPIDGVGFQTHTLIKDPIPAALPLTQLQDTLKLFAGLGVDVAVTELDVRVKLPADADKVAAQAETYRRAAAACFGVSRCVSLTVWGLTDKYSWVDSGVPGWGAADLLDRNLQKKPAYTQVQAVLADRDFAGAVTALHSGQCLTMPADGRQLIQSPCSNGQDQKFTFQRVATKVYTITSGGKCLTVDGASTAAGAAIVGRACVAGKPEQQFELRPIGEVGSQDYRLLPTHSYKCVAVKGGSTANSAPVEQAQYLSTTPTTQTWRLAGAPRQP</sequence>
<dbReference type="InterPro" id="IPR044846">
    <property type="entry name" value="GH10"/>
</dbReference>
<keyword evidence="6 10" id="KW-0119">Carbohydrate metabolism</keyword>
<dbReference type="InterPro" id="IPR017853">
    <property type="entry name" value="GH"/>
</dbReference>
<reference evidence="12 13" key="1">
    <citation type="submission" date="2024-10" db="EMBL/GenBank/DDBJ databases">
        <title>The Natural Products Discovery Center: Release of the First 8490 Sequenced Strains for Exploring Actinobacteria Biosynthetic Diversity.</title>
        <authorList>
            <person name="Kalkreuter E."/>
            <person name="Kautsar S.A."/>
            <person name="Yang D."/>
            <person name="Bader C.D."/>
            <person name="Teijaro C.N."/>
            <person name="Fluegel L."/>
            <person name="Davis C.M."/>
            <person name="Simpson J.R."/>
            <person name="Lauterbach L."/>
            <person name="Steele A.D."/>
            <person name="Gui C."/>
            <person name="Meng S."/>
            <person name="Li G."/>
            <person name="Viehrig K."/>
            <person name="Ye F."/>
            <person name="Su P."/>
            <person name="Kiefer A.F."/>
            <person name="Nichols A."/>
            <person name="Cepeda A.J."/>
            <person name="Yan W."/>
            <person name="Fan B."/>
            <person name="Jiang Y."/>
            <person name="Adhikari A."/>
            <person name="Zheng C.-J."/>
            <person name="Schuster L."/>
            <person name="Cowan T.M."/>
            <person name="Smanski M.J."/>
            <person name="Chevrette M.G."/>
            <person name="De Carvalho L.P.S."/>
            <person name="Shen B."/>
        </authorList>
    </citation>
    <scope>NUCLEOTIDE SEQUENCE [LARGE SCALE GENOMIC DNA]</scope>
    <source>
        <strain evidence="12 13">NPDC002173</strain>
    </source>
</reference>
<dbReference type="InterPro" id="IPR035992">
    <property type="entry name" value="Ricin_B-like_lectins"/>
</dbReference>
<dbReference type="RefSeq" id="WP_387417050.1">
    <property type="nucleotide sequence ID" value="NZ_JBIASD010000036.1"/>
</dbReference>
<comment type="catalytic activity">
    <reaction evidence="1 10">
        <text>Endohydrolysis of (1-&gt;4)-beta-D-xylosidic linkages in xylans.</text>
        <dbReference type="EC" id="3.2.1.8"/>
    </reaction>
</comment>
<evidence type="ECO:0000256" key="8">
    <source>
        <dbReference type="ARBA" id="ARBA00023326"/>
    </source>
</evidence>
<gene>
    <name evidence="12" type="ORF">ACFYXI_35185</name>
</gene>
<dbReference type="SUPFAM" id="SSF51445">
    <property type="entry name" value="(Trans)glycosidases"/>
    <property type="match status" value="1"/>
</dbReference>
<dbReference type="PRINTS" id="PR00134">
    <property type="entry name" value="GLHYDRLASE10"/>
</dbReference>
<dbReference type="SMART" id="SM00633">
    <property type="entry name" value="Glyco_10"/>
    <property type="match status" value="1"/>
</dbReference>
<evidence type="ECO:0000256" key="5">
    <source>
        <dbReference type="ARBA" id="ARBA00022801"/>
    </source>
</evidence>
<dbReference type="Proteomes" id="UP001602013">
    <property type="component" value="Unassembled WGS sequence"/>
</dbReference>
<dbReference type="InterPro" id="IPR000772">
    <property type="entry name" value="Ricin_B_lectin"/>
</dbReference>
<accession>A0ABW6T388</accession>
<dbReference type="Pfam" id="PF00652">
    <property type="entry name" value="Ricin_B_lectin"/>
    <property type="match status" value="1"/>
</dbReference>
<dbReference type="PANTHER" id="PTHR31490">
    <property type="entry name" value="GLYCOSYL HYDROLASE"/>
    <property type="match status" value="1"/>
</dbReference>
<name>A0ABW6T388_9ACTN</name>
<feature type="active site" description="Nucleophile" evidence="9">
    <location>
        <position position="256"/>
    </location>
</feature>
<dbReference type="PANTHER" id="PTHR31490:SF88">
    <property type="entry name" value="BETA-XYLANASE"/>
    <property type="match status" value="1"/>
</dbReference>
<dbReference type="SUPFAM" id="SSF50370">
    <property type="entry name" value="Ricin B-like lectins"/>
    <property type="match status" value="1"/>
</dbReference>
<dbReference type="SMART" id="SM00458">
    <property type="entry name" value="RICIN"/>
    <property type="match status" value="1"/>
</dbReference>
<dbReference type="EC" id="3.2.1.8" evidence="10"/>
<dbReference type="PROSITE" id="PS50231">
    <property type="entry name" value="RICIN_B_LECTIN"/>
    <property type="match status" value="1"/>
</dbReference>
<protein>
    <recommendedName>
        <fullName evidence="10">Beta-xylanase</fullName>
        <ecNumber evidence="10">3.2.1.8</ecNumber>
    </recommendedName>
</protein>
<dbReference type="CDD" id="cd00161">
    <property type="entry name" value="beta-trefoil_Ricin-like"/>
    <property type="match status" value="1"/>
</dbReference>
<evidence type="ECO:0000256" key="1">
    <source>
        <dbReference type="ARBA" id="ARBA00000681"/>
    </source>
</evidence>
<keyword evidence="8 10" id="KW-0624">Polysaccharide degradation</keyword>
<dbReference type="PROSITE" id="PS00591">
    <property type="entry name" value="GH10_1"/>
    <property type="match status" value="1"/>
</dbReference>
<evidence type="ECO:0000256" key="10">
    <source>
        <dbReference type="RuleBase" id="RU361174"/>
    </source>
</evidence>
<evidence type="ECO:0000256" key="9">
    <source>
        <dbReference type="PROSITE-ProRule" id="PRU10061"/>
    </source>
</evidence>
<dbReference type="Gene3D" id="3.20.20.80">
    <property type="entry name" value="Glycosidases"/>
    <property type="match status" value="1"/>
</dbReference>
<dbReference type="InterPro" id="IPR001000">
    <property type="entry name" value="GH10_dom"/>
</dbReference>
<keyword evidence="13" id="KW-1185">Reference proteome</keyword>
<evidence type="ECO:0000256" key="2">
    <source>
        <dbReference type="ARBA" id="ARBA00007495"/>
    </source>
</evidence>
<organism evidence="12 13">
    <name type="scientific">Microtetraspora malaysiensis</name>
    <dbReference type="NCBI Taxonomy" id="161358"/>
    <lineage>
        <taxon>Bacteria</taxon>
        <taxon>Bacillati</taxon>
        <taxon>Actinomycetota</taxon>
        <taxon>Actinomycetes</taxon>
        <taxon>Streptosporangiales</taxon>
        <taxon>Streptosporangiaceae</taxon>
        <taxon>Microtetraspora</taxon>
    </lineage>
</organism>
<evidence type="ECO:0000256" key="6">
    <source>
        <dbReference type="ARBA" id="ARBA00023277"/>
    </source>
</evidence>
<evidence type="ECO:0000256" key="3">
    <source>
        <dbReference type="ARBA" id="ARBA00022651"/>
    </source>
</evidence>
<evidence type="ECO:0000313" key="13">
    <source>
        <dbReference type="Proteomes" id="UP001602013"/>
    </source>
</evidence>
<evidence type="ECO:0000259" key="11">
    <source>
        <dbReference type="PROSITE" id="PS51760"/>
    </source>
</evidence>
<evidence type="ECO:0000256" key="4">
    <source>
        <dbReference type="ARBA" id="ARBA00022729"/>
    </source>
</evidence>
<evidence type="ECO:0000256" key="7">
    <source>
        <dbReference type="ARBA" id="ARBA00023295"/>
    </source>
</evidence>
<dbReference type="Pfam" id="PF00331">
    <property type="entry name" value="Glyco_hydro_10"/>
    <property type="match status" value="1"/>
</dbReference>
<proteinExistence type="inferred from homology"/>
<keyword evidence="7 10" id="KW-0326">Glycosidase</keyword>
<dbReference type="PROSITE" id="PS51760">
    <property type="entry name" value="GH10_2"/>
    <property type="match status" value="1"/>
</dbReference>
<keyword evidence="4" id="KW-0732">Signal</keyword>
<dbReference type="InterPro" id="IPR031158">
    <property type="entry name" value="GH10_AS"/>
</dbReference>
<keyword evidence="5 10" id="KW-0378">Hydrolase</keyword>
<feature type="domain" description="GH10" evidence="11">
    <location>
        <begin position="13"/>
        <end position="334"/>
    </location>
</feature>
<keyword evidence="3" id="KW-0858">Xylan degradation</keyword>
<dbReference type="Gene3D" id="2.80.10.50">
    <property type="match status" value="1"/>
</dbReference>
<comment type="similarity">
    <text evidence="2 10">Belongs to the glycosyl hydrolase 10 (cellulase F) family.</text>
</comment>